<protein>
    <recommendedName>
        <fullName evidence="6">Major facilitator superfamily (MFS) profile domain-containing protein</fullName>
    </recommendedName>
</protein>
<dbReference type="AlphaFoldDB" id="A0A1I4E2E2"/>
<evidence type="ECO:0000256" key="3">
    <source>
        <dbReference type="ARBA" id="ARBA00022989"/>
    </source>
</evidence>
<evidence type="ECO:0000313" key="7">
    <source>
        <dbReference type="EMBL" id="SFK99150.1"/>
    </source>
</evidence>
<accession>A0A1I4E2E2</accession>
<dbReference type="EMBL" id="FOQY01000045">
    <property type="protein sequence ID" value="SFK99150.1"/>
    <property type="molecule type" value="Genomic_DNA"/>
</dbReference>
<comment type="subcellular location">
    <subcellularLocation>
        <location evidence="1">Cell membrane</location>
        <topology evidence="1">Multi-pass membrane protein</topology>
    </subcellularLocation>
</comment>
<dbReference type="GO" id="GO:0022857">
    <property type="term" value="F:transmembrane transporter activity"/>
    <property type="evidence" value="ECO:0007669"/>
    <property type="project" value="InterPro"/>
</dbReference>
<evidence type="ECO:0000256" key="2">
    <source>
        <dbReference type="ARBA" id="ARBA00022692"/>
    </source>
</evidence>
<evidence type="ECO:0000259" key="6">
    <source>
        <dbReference type="PROSITE" id="PS50850"/>
    </source>
</evidence>
<proteinExistence type="predicted"/>
<keyword evidence="2 5" id="KW-0812">Transmembrane</keyword>
<reference evidence="8" key="1">
    <citation type="submission" date="2016-10" db="EMBL/GenBank/DDBJ databases">
        <authorList>
            <person name="Varghese N."/>
            <person name="Submissions S."/>
        </authorList>
    </citation>
    <scope>NUCLEOTIDE SEQUENCE [LARGE SCALE GENOMIC DNA]</scope>
    <source>
        <strain evidence="8">CGMCC 4.2126</strain>
    </source>
</reference>
<keyword evidence="8" id="KW-1185">Reference proteome</keyword>
<gene>
    <name evidence="7" type="ORF">SAMN05216275_14547</name>
</gene>
<dbReference type="Gene3D" id="1.20.1250.20">
    <property type="entry name" value="MFS general substrate transporter like domains"/>
    <property type="match status" value="1"/>
</dbReference>
<dbReference type="GO" id="GO:0005886">
    <property type="term" value="C:plasma membrane"/>
    <property type="evidence" value="ECO:0007669"/>
    <property type="project" value="UniProtKB-SubCell"/>
</dbReference>
<sequence>MAAALILGGKLGDRSGRRTYYMIGAVGSTIASVAILAAVGVRRNPEATRH</sequence>
<evidence type="ECO:0000256" key="4">
    <source>
        <dbReference type="ARBA" id="ARBA00023136"/>
    </source>
</evidence>
<evidence type="ECO:0000256" key="1">
    <source>
        <dbReference type="ARBA" id="ARBA00004651"/>
    </source>
</evidence>
<dbReference type="PROSITE" id="PS50850">
    <property type="entry name" value="MFS"/>
    <property type="match status" value="1"/>
</dbReference>
<evidence type="ECO:0000313" key="8">
    <source>
        <dbReference type="Proteomes" id="UP000199111"/>
    </source>
</evidence>
<dbReference type="RefSeq" id="WP_177245486.1">
    <property type="nucleotide sequence ID" value="NZ_FOQY01000045.1"/>
</dbReference>
<name>A0A1I4E2E2_9ACTN</name>
<dbReference type="GeneID" id="96304023"/>
<dbReference type="SUPFAM" id="SSF103473">
    <property type="entry name" value="MFS general substrate transporter"/>
    <property type="match status" value="1"/>
</dbReference>
<keyword evidence="4 5" id="KW-0472">Membrane</keyword>
<feature type="transmembrane region" description="Helical" evidence="5">
    <location>
        <begin position="20"/>
        <end position="41"/>
    </location>
</feature>
<feature type="domain" description="Major facilitator superfamily (MFS) profile" evidence="6">
    <location>
        <begin position="1"/>
        <end position="50"/>
    </location>
</feature>
<dbReference type="InterPro" id="IPR020846">
    <property type="entry name" value="MFS_dom"/>
</dbReference>
<organism evidence="7 8">
    <name type="scientific">Streptosporangium canum</name>
    <dbReference type="NCBI Taxonomy" id="324952"/>
    <lineage>
        <taxon>Bacteria</taxon>
        <taxon>Bacillati</taxon>
        <taxon>Actinomycetota</taxon>
        <taxon>Actinomycetes</taxon>
        <taxon>Streptosporangiales</taxon>
        <taxon>Streptosporangiaceae</taxon>
        <taxon>Streptosporangium</taxon>
    </lineage>
</organism>
<dbReference type="InterPro" id="IPR036259">
    <property type="entry name" value="MFS_trans_sf"/>
</dbReference>
<keyword evidence="3 5" id="KW-1133">Transmembrane helix</keyword>
<evidence type="ECO:0000256" key="5">
    <source>
        <dbReference type="SAM" id="Phobius"/>
    </source>
</evidence>
<dbReference type="Proteomes" id="UP000199111">
    <property type="component" value="Unassembled WGS sequence"/>
</dbReference>